<gene>
    <name evidence="1" type="ORF">E2C01_053620</name>
</gene>
<dbReference type="Proteomes" id="UP000324222">
    <property type="component" value="Unassembled WGS sequence"/>
</dbReference>
<dbReference type="EMBL" id="VSRR010016698">
    <property type="protein sequence ID" value="MPC59596.1"/>
    <property type="molecule type" value="Genomic_DNA"/>
</dbReference>
<accession>A0A5B7GPX7</accession>
<keyword evidence="2" id="KW-1185">Reference proteome</keyword>
<dbReference type="AlphaFoldDB" id="A0A5B7GPX7"/>
<evidence type="ECO:0000313" key="2">
    <source>
        <dbReference type="Proteomes" id="UP000324222"/>
    </source>
</evidence>
<evidence type="ECO:0000313" key="1">
    <source>
        <dbReference type="EMBL" id="MPC59596.1"/>
    </source>
</evidence>
<sequence>MYENIVEEVDGKMKKETENSGFNTEKGFDVEIKSGSRWRTDIDEDRDVDVKEEGVKKEGMEEKERLAGVEVGQDKCDVVVERVLLKNHVAG</sequence>
<proteinExistence type="predicted"/>
<protein>
    <submittedName>
        <fullName evidence="1">Uncharacterized protein</fullName>
    </submittedName>
</protein>
<comment type="caution">
    <text evidence="1">The sequence shown here is derived from an EMBL/GenBank/DDBJ whole genome shotgun (WGS) entry which is preliminary data.</text>
</comment>
<organism evidence="1 2">
    <name type="scientific">Portunus trituberculatus</name>
    <name type="common">Swimming crab</name>
    <name type="synonym">Neptunus trituberculatus</name>
    <dbReference type="NCBI Taxonomy" id="210409"/>
    <lineage>
        <taxon>Eukaryota</taxon>
        <taxon>Metazoa</taxon>
        <taxon>Ecdysozoa</taxon>
        <taxon>Arthropoda</taxon>
        <taxon>Crustacea</taxon>
        <taxon>Multicrustacea</taxon>
        <taxon>Malacostraca</taxon>
        <taxon>Eumalacostraca</taxon>
        <taxon>Eucarida</taxon>
        <taxon>Decapoda</taxon>
        <taxon>Pleocyemata</taxon>
        <taxon>Brachyura</taxon>
        <taxon>Eubrachyura</taxon>
        <taxon>Portunoidea</taxon>
        <taxon>Portunidae</taxon>
        <taxon>Portuninae</taxon>
        <taxon>Portunus</taxon>
    </lineage>
</organism>
<name>A0A5B7GPX7_PORTR</name>
<reference evidence="1 2" key="1">
    <citation type="submission" date="2019-05" db="EMBL/GenBank/DDBJ databases">
        <title>Another draft genome of Portunus trituberculatus and its Hox gene families provides insights of decapod evolution.</title>
        <authorList>
            <person name="Jeong J.-H."/>
            <person name="Song I."/>
            <person name="Kim S."/>
            <person name="Choi T."/>
            <person name="Kim D."/>
            <person name="Ryu S."/>
            <person name="Kim W."/>
        </authorList>
    </citation>
    <scope>NUCLEOTIDE SEQUENCE [LARGE SCALE GENOMIC DNA]</scope>
    <source>
        <tissue evidence="1">Muscle</tissue>
    </source>
</reference>